<proteinExistence type="predicted"/>
<dbReference type="EMBL" id="JZBS01002216">
    <property type="protein sequence ID" value="KKK19530.1"/>
    <property type="molecule type" value="Genomic_DNA"/>
</dbReference>
<evidence type="ECO:0000256" key="1">
    <source>
        <dbReference type="SAM" id="MobiDB-lite"/>
    </source>
</evidence>
<evidence type="ECO:0000313" key="2">
    <source>
        <dbReference type="EMBL" id="KKK19530.1"/>
    </source>
</evidence>
<comment type="caution">
    <text evidence="2">The sequence shown here is derived from an EMBL/GenBank/DDBJ whole genome shotgun (WGS) entry which is preliminary data.</text>
</comment>
<gene>
    <name evidence="2" type="ORF">ARAM_007348</name>
</gene>
<reference evidence="2 3" key="1">
    <citation type="submission" date="2015-02" db="EMBL/GenBank/DDBJ databases">
        <title>Draft Genome Sequences of Two Closely-Related Aflatoxigenic Aspergillus Species Obtained from the Cote d'Ivoire.</title>
        <authorList>
            <person name="Moore G.G."/>
            <person name="Beltz S.B."/>
            <person name="Mack B.M."/>
        </authorList>
    </citation>
    <scope>NUCLEOTIDE SEQUENCE [LARGE SCALE GENOMIC DNA]</scope>
    <source>
        <strain evidence="2 3">SRRC1468</strain>
    </source>
</reference>
<organism evidence="2 3">
    <name type="scientific">Aspergillus rambellii</name>
    <dbReference type="NCBI Taxonomy" id="308745"/>
    <lineage>
        <taxon>Eukaryota</taxon>
        <taxon>Fungi</taxon>
        <taxon>Dikarya</taxon>
        <taxon>Ascomycota</taxon>
        <taxon>Pezizomycotina</taxon>
        <taxon>Eurotiomycetes</taxon>
        <taxon>Eurotiomycetidae</taxon>
        <taxon>Eurotiales</taxon>
        <taxon>Aspergillaceae</taxon>
        <taxon>Aspergillus</taxon>
        <taxon>Aspergillus subgen. Nidulantes</taxon>
    </lineage>
</organism>
<evidence type="ECO:0000313" key="3">
    <source>
        <dbReference type="Proteomes" id="UP000034291"/>
    </source>
</evidence>
<dbReference type="Proteomes" id="UP000034291">
    <property type="component" value="Unassembled WGS sequence"/>
</dbReference>
<keyword evidence="3" id="KW-1185">Reference proteome</keyword>
<sequence length="134" mass="15248">MRPTPSRIQPPPANYEEEPPAYSSYFSDHEESPMVMGLRRNGTTMRLLPTSSQVEEERNAEAGASSMYDEYGDSFSDTNRYVEFVYLGYLHFLGYGMPMISSGILPYTPVTIPHVGLSHHVKLRLKAFEVSWSY</sequence>
<protein>
    <submittedName>
        <fullName evidence="2">Uncharacterized protein</fullName>
    </submittedName>
</protein>
<name>A0A0F8WPB0_9EURO</name>
<feature type="region of interest" description="Disordered" evidence="1">
    <location>
        <begin position="1"/>
        <end position="27"/>
    </location>
</feature>
<accession>A0A0F8WPB0</accession>
<dbReference type="AlphaFoldDB" id="A0A0F8WPB0"/>